<protein>
    <submittedName>
        <fullName evidence="2">Uncharacterized protein</fullName>
    </submittedName>
</protein>
<accession>A0AA86T186</accession>
<reference evidence="2" key="1">
    <citation type="submission" date="2023-10" db="EMBL/GenBank/DDBJ databases">
        <authorList>
            <person name="Domelevo Entfellner J.-B."/>
        </authorList>
    </citation>
    <scope>NUCLEOTIDE SEQUENCE</scope>
</reference>
<sequence>MAISKSVQWAGKPTFKICASVITPPPLKLDTNGEGKTDAADKQNKRREDQSNTVEKQTMHYRHSTTRL</sequence>
<dbReference type="Gramene" id="rna-AYBTSS11_LOCUS24472">
    <property type="protein sequence ID" value="CAJ1972423.1"/>
    <property type="gene ID" value="gene-AYBTSS11_LOCUS24472"/>
</dbReference>
<feature type="region of interest" description="Disordered" evidence="1">
    <location>
        <begin position="23"/>
        <end position="68"/>
    </location>
</feature>
<dbReference type="AlphaFoldDB" id="A0AA86T186"/>
<gene>
    <name evidence="2" type="ORF">AYBTSS11_LOCUS24472</name>
</gene>
<evidence type="ECO:0000313" key="3">
    <source>
        <dbReference type="Proteomes" id="UP001189624"/>
    </source>
</evidence>
<evidence type="ECO:0000256" key="1">
    <source>
        <dbReference type="SAM" id="MobiDB-lite"/>
    </source>
</evidence>
<dbReference type="Proteomes" id="UP001189624">
    <property type="component" value="Chromosome 8"/>
</dbReference>
<feature type="compositionally biased region" description="Basic residues" evidence="1">
    <location>
        <begin position="59"/>
        <end position="68"/>
    </location>
</feature>
<keyword evidence="3" id="KW-1185">Reference proteome</keyword>
<feature type="compositionally biased region" description="Basic and acidic residues" evidence="1">
    <location>
        <begin position="31"/>
        <end position="50"/>
    </location>
</feature>
<name>A0AA86T186_9FABA</name>
<organism evidence="2 3">
    <name type="scientific">Sphenostylis stenocarpa</name>
    <dbReference type="NCBI Taxonomy" id="92480"/>
    <lineage>
        <taxon>Eukaryota</taxon>
        <taxon>Viridiplantae</taxon>
        <taxon>Streptophyta</taxon>
        <taxon>Embryophyta</taxon>
        <taxon>Tracheophyta</taxon>
        <taxon>Spermatophyta</taxon>
        <taxon>Magnoliopsida</taxon>
        <taxon>eudicotyledons</taxon>
        <taxon>Gunneridae</taxon>
        <taxon>Pentapetalae</taxon>
        <taxon>rosids</taxon>
        <taxon>fabids</taxon>
        <taxon>Fabales</taxon>
        <taxon>Fabaceae</taxon>
        <taxon>Papilionoideae</taxon>
        <taxon>50 kb inversion clade</taxon>
        <taxon>NPAAA clade</taxon>
        <taxon>indigoferoid/millettioid clade</taxon>
        <taxon>Phaseoleae</taxon>
        <taxon>Sphenostylis</taxon>
    </lineage>
</organism>
<proteinExistence type="predicted"/>
<evidence type="ECO:0000313" key="2">
    <source>
        <dbReference type="EMBL" id="CAJ1972423.1"/>
    </source>
</evidence>
<dbReference type="EMBL" id="OY731405">
    <property type="protein sequence ID" value="CAJ1972423.1"/>
    <property type="molecule type" value="Genomic_DNA"/>
</dbReference>